<evidence type="ECO:0000256" key="2">
    <source>
        <dbReference type="SAM" id="MobiDB-lite"/>
    </source>
</evidence>
<gene>
    <name evidence="3" type="ORF">LY90DRAFT_670032</name>
</gene>
<proteinExistence type="inferred from homology"/>
<dbReference type="PANTHER" id="PTHR12093:SF10">
    <property type="entry name" value="MEMBRANE-ASSOCIATED PROTEIN HEM"/>
    <property type="match status" value="1"/>
</dbReference>
<sequence>MDNKEVLSNLCKFGDLVVSLNKKTNDIKDGLYNIIKVVGVDENSEANSPLSTDDDQDFSSTKLILFSDPSLKSFVKNVLKKFPSIGDLTKLSGYDKFCAAKKDIMNELKPIYEVLTEAIEFQEIALELLLQYDKLANFKIHINYELMESYLELFVNFIYIHILLNRIRRERIPIIICYADAIQSINGIEEGSYKSNLEFLKTYHKFYNVILEKIEKISSKIILSIIEMKDNILQEINFSAELLQNSATLSLTPEMSGINTAQASDDYLYMIRSIEKKISFVIVSGIFCPIEAMKQSLFIDIFKAVASYQLVLRITRDEVFVISDEVENIVKGNSKAQKFRAAISDTLNNAASLALPFHKERRDYIMNQLKQTLCVFENQEYFGKKFQVILATLGIAKYEIYWYFTHYDKLYVDNKKQNKQPKKIVDINLIELISLVHELCSGIIQDDQVLEKNFVKFIQEEINSEAMRNSYTLLKEENFLSDNIINLFDEIFTLTASINSENIKTMIQEGKITMLHIDWIRIQLGFILPKAMVIDNIELDKIIDVMKRFSYRIRMIANVDKFFDDLCGLKEIFYYRDNLLNHLQECLDTKYYEQARYVGTCGILAESFLKNVSPLWPNELKYLSSQSIKYSEEVYNTISQYAASILHKIALTYIEYEKQSLPERIVAKLEENKIRNHKKQMSSLDKNSTTQNQIKPGNESLMKNMKPVNDELANNRWMLRNLVYSLSISSSVVFNVLFNPSSFLTDALAQVFRDYLGTASFKSNNGQQQNQNNMEDFNLLCIKRPSELLSDIKTYIHSLNIIDGWVNIGCTEIMTNVLEEELDPEKANKYFDSNFDKMLSPTKKQGLDMFRHGGSELRINITSQPILVTYAYWYSEFVSNKSSNGTIAILLSDNSLMGRPPLRPSSNNFTFPIEEYASMRELCALAELVGPEGIDYINKKLIKILIMLSSAIKGIIADNQDNLKKISEYADDETKMISIIKQIKFSQDIYDKIISFGFIYEFRLKMYNALSKVAQENLFFAYDSVRNIHTHYPMNIHELPEYQELDILANNYGLLNNVDYNLKEEIKKLCNMISDDSKIWMLLPSFFTVIIYNICYQDSFNFNSALNSIDNNGQCIATAFYVLSTNVIAITSQMKIEAVASCQQQFINMVALILMKLKTLNPNDKEYPKDLDCSWYILKLLITNSKFIEATASQSSINYAIIQLVNSKITKSRIDYLEQKNAMNQLQNAEEIME</sequence>
<dbReference type="GO" id="GO:0016477">
    <property type="term" value="P:cell migration"/>
    <property type="evidence" value="ECO:0007669"/>
    <property type="project" value="TreeGrafter"/>
</dbReference>
<dbReference type="GO" id="GO:0030866">
    <property type="term" value="P:cortical actin cytoskeleton organization"/>
    <property type="evidence" value="ECO:0007669"/>
    <property type="project" value="TreeGrafter"/>
</dbReference>
<dbReference type="PANTHER" id="PTHR12093">
    <property type="entry name" value="NCK-ASSOCIATED PROTEIN 1"/>
    <property type="match status" value="1"/>
</dbReference>
<comment type="similarity">
    <text evidence="1">Belongs to the HEM-1/HEM-2 family.</text>
</comment>
<dbReference type="GO" id="GO:0030031">
    <property type="term" value="P:cell projection assembly"/>
    <property type="evidence" value="ECO:0007669"/>
    <property type="project" value="TreeGrafter"/>
</dbReference>
<dbReference type="GO" id="GO:0031209">
    <property type="term" value="C:SCAR complex"/>
    <property type="evidence" value="ECO:0007669"/>
    <property type="project" value="TreeGrafter"/>
</dbReference>
<dbReference type="EMBL" id="MCOG01000085">
    <property type="protein sequence ID" value="ORY54427.1"/>
    <property type="molecule type" value="Genomic_DNA"/>
</dbReference>
<evidence type="ECO:0000256" key="1">
    <source>
        <dbReference type="ARBA" id="ARBA00037947"/>
    </source>
</evidence>
<dbReference type="OrthoDB" id="548214at2759"/>
<protein>
    <submittedName>
        <fullName evidence="3">Uncharacterized protein</fullName>
    </submittedName>
</protein>
<evidence type="ECO:0000313" key="4">
    <source>
        <dbReference type="Proteomes" id="UP000193920"/>
    </source>
</evidence>
<dbReference type="InterPro" id="IPR019137">
    <property type="entry name" value="Nck-associated_protein-1"/>
</dbReference>
<name>A0A1Y2D5E4_9FUNG</name>
<comment type="caution">
    <text evidence="3">The sequence shown here is derived from an EMBL/GenBank/DDBJ whole genome shotgun (WGS) entry which is preliminary data.</text>
</comment>
<keyword evidence="4" id="KW-1185">Reference proteome</keyword>
<dbReference type="Pfam" id="PF09735">
    <property type="entry name" value="Nckap1"/>
    <property type="match status" value="1"/>
</dbReference>
<accession>A0A1Y2D5E4</accession>
<dbReference type="STRING" id="1754190.A0A1Y2D5E4"/>
<organism evidence="3 4">
    <name type="scientific">Neocallimastix californiae</name>
    <dbReference type="NCBI Taxonomy" id="1754190"/>
    <lineage>
        <taxon>Eukaryota</taxon>
        <taxon>Fungi</taxon>
        <taxon>Fungi incertae sedis</taxon>
        <taxon>Chytridiomycota</taxon>
        <taxon>Chytridiomycota incertae sedis</taxon>
        <taxon>Neocallimastigomycetes</taxon>
        <taxon>Neocallimastigales</taxon>
        <taxon>Neocallimastigaceae</taxon>
        <taxon>Neocallimastix</taxon>
    </lineage>
</organism>
<reference evidence="3 4" key="1">
    <citation type="submission" date="2016-08" db="EMBL/GenBank/DDBJ databases">
        <title>A Parts List for Fungal Cellulosomes Revealed by Comparative Genomics.</title>
        <authorList>
            <consortium name="DOE Joint Genome Institute"/>
            <person name="Haitjema C.H."/>
            <person name="Gilmore S.P."/>
            <person name="Henske J.K."/>
            <person name="Solomon K.V."/>
            <person name="De Groot R."/>
            <person name="Kuo A."/>
            <person name="Mondo S.J."/>
            <person name="Salamov A.A."/>
            <person name="Labutti K."/>
            <person name="Zhao Z."/>
            <person name="Chiniquy J."/>
            <person name="Barry K."/>
            <person name="Brewer H.M."/>
            <person name="Purvine S.O."/>
            <person name="Wright A.T."/>
            <person name="Boxma B."/>
            <person name="Van Alen T."/>
            <person name="Hackstein J.H."/>
            <person name="Baker S.E."/>
            <person name="Grigoriev I.V."/>
            <person name="O'Malley M.A."/>
        </authorList>
    </citation>
    <scope>NUCLEOTIDE SEQUENCE [LARGE SCALE GENOMIC DNA]</scope>
    <source>
        <strain evidence="3 4">G1</strain>
    </source>
</reference>
<feature type="region of interest" description="Disordered" evidence="2">
    <location>
        <begin position="677"/>
        <end position="703"/>
    </location>
</feature>
<feature type="compositionally biased region" description="Polar residues" evidence="2">
    <location>
        <begin position="681"/>
        <end position="695"/>
    </location>
</feature>
<dbReference type="Proteomes" id="UP000193920">
    <property type="component" value="Unassembled WGS sequence"/>
</dbReference>
<dbReference type="AlphaFoldDB" id="A0A1Y2D5E4"/>
<evidence type="ECO:0000313" key="3">
    <source>
        <dbReference type="EMBL" id="ORY54427.1"/>
    </source>
</evidence>
<dbReference type="GO" id="GO:0000902">
    <property type="term" value="P:cell morphogenesis"/>
    <property type="evidence" value="ECO:0007669"/>
    <property type="project" value="TreeGrafter"/>
</dbReference>